<dbReference type="OrthoDB" id="10513051at2759"/>
<accession>A0A2P5DEB4</accession>
<name>A0A2P5DEB4_TREOI</name>
<keyword evidence="2" id="KW-1185">Reference proteome</keyword>
<evidence type="ECO:0000313" key="2">
    <source>
        <dbReference type="Proteomes" id="UP000237000"/>
    </source>
</evidence>
<organism evidence="1 2">
    <name type="scientific">Trema orientale</name>
    <name type="common">Charcoal tree</name>
    <name type="synonym">Celtis orientalis</name>
    <dbReference type="NCBI Taxonomy" id="63057"/>
    <lineage>
        <taxon>Eukaryota</taxon>
        <taxon>Viridiplantae</taxon>
        <taxon>Streptophyta</taxon>
        <taxon>Embryophyta</taxon>
        <taxon>Tracheophyta</taxon>
        <taxon>Spermatophyta</taxon>
        <taxon>Magnoliopsida</taxon>
        <taxon>eudicotyledons</taxon>
        <taxon>Gunneridae</taxon>
        <taxon>Pentapetalae</taxon>
        <taxon>rosids</taxon>
        <taxon>fabids</taxon>
        <taxon>Rosales</taxon>
        <taxon>Cannabaceae</taxon>
        <taxon>Trema</taxon>
    </lineage>
</organism>
<sequence>MKYFQLLWTSLAQRSRTFVVLSLTSMTRLSNQRKRTSNDRHRLSRPIWV</sequence>
<comment type="caution">
    <text evidence="1">The sequence shown here is derived from an EMBL/GenBank/DDBJ whole genome shotgun (WGS) entry which is preliminary data.</text>
</comment>
<dbReference type="InParanoid" id="A0A2P5DEB4"/>
<gene>
    <name evidence="1" type="ORF">TorRG33x02_254140</name>
</gene>
<dbReference type="EMBL" id="JXTC01000276">
    <property type="protein sequence ID" value="PON71618.1"/>
    <property type="molecule type" value="Genomic_DNA"/>
</dbReference>
<reference evidence="2" key="1">
    <citation type="submission" date="2016-06" db="EMBL/GenBank/DDBJ databases">
        <title>Parallel loss of symbiosis genes in relatives of nitrogen-fixing non-legume Parasponia.</title>
        <authorList>
            <person name="Van Velzen R."/>
            <person name="Holmer R."/>
            <person name="Bu F."/>
            <person name="Rutten L."/>
            <person name="Van Zeijl A."/>
            <person name="Liu W."/>
            <person name="Santuari L."/>
            <person name="Cao Q."/>
            <person name="Sharma T."/>
            <person name="Shen D."/>
            <person name="Roswanjaya Y."/>
            <person name="Wardhani T."/>
            <person name="Kalhor M.S."/>
            <person name="Jansen J."/>
            <person name="Van den Hoogen J."/>
            <person name="Gungor B."/>
            <person name="Hartog M."/>
            <person name="Hontelez J."/>
            <person name="Verver J."/>
            <person name="Yang W.-C."/>
            <person name="Schijlen E."/>
            <person name="Repin R."/>
            <person name="Schilthuizen M."/>
            <person name="Schranz E."/>
            <person name="Heidstra R."/>
            <person name="Miyata K."/>
            <person name="Fedorova E."/>
            <person name="Kohlen W."/>
            <person name="Bisseling T."/>
            <person name="Smit S."/>
            <person name="Geurts R."/>
        </authorList>
    </citation>
    <scope>NUCLEOTIDE SEQUENCE [LARGE SCALE GENOMIC DNA]</scope>
    <source>
        <strain evidence="2">cv. RG33-2</strain>
    </source>
</reference>
<dbReference type="AlphaFoldDB" id="A0A2P5DEB4"/>
<evidence type="ECO:0000313" key="1">
    <source>
        <dbReference type="EMBL" id="PON71618.1"/>
    </source>
</evidence>
<protein>
    <submittedName>
        <fullName evidence="1">Uncharacterized protein</fullName>
    </submittedName>
</protein>
<proteinExistence type="predicted"/>
<dbReference type="Proteomes" id="UP000237000">
    <property type="component" value="Unassembled WGS sequence"/>
</dbReference>